<gene>
    <name evidence="1" type="ORF">LEP1GSC067_3867</name>
</gene>
<protein>
    <submittedName>
        <fullName evidence="1">Uncharacterized protein</fullName>
    </submittedName>
</protein>
<dbReference type="AlphaFoldDB" id="M3E6Z6"/>
<evidence type="ECO:0000313" key="1">
    <source>
        <dbReference type="EMBL" id="EMF42660.1"/>
    </source>
</evidence>
<dbReference type="Proteomes" id="UP000011754">
    <property type="component" value="Unassembled WGS sequence"/>
</dbReference>
<accession>M3E6Z6</accession>
<comment type="caution">
    <text evidence="1">The sequence shown here is derived from an EMBL/GenBank/DDBJ whole genome shotgun (WGS) entry which is preliminary data.</text>
</comment>
<organism evidence="1 2">
    <name type="scientific">Leptospira interrogans serovar Lora str. TE 1992</name>
    <dbReference type="NCBI Taxonomy" id="1193028"/>
    <lineage>
        <taxon>Bacteria</taxon>
        <taxon>Pseudomonadati</taxon>
        <taxon>Spirochaetota</taxon>
        <taxon>Spirochaetia</taxon>
        <taxon>Leptospirales</taxon>
        <taxon>Leptospiraceae</taxon>
        <taxon>Leptospira</taxon>
    </lineage>
</organism>
<name>M3E6Z6_LEPIR</name>
<sequence>MIVTTSSAIGRGWEGVLTGGYQSEHSYILMSLSYAYVDPQKEKKLFFEEWKVDEPKREYSRIYLSAGVHF</sequence>
<evidence type="ECO:0000313" key="2">
    <source>
        <dbReference type="Proteomes" id="UP000011754"/>
    </source>
</evidence>
<dbReference type="EMBL" id="AKWW02000036">
    <property type="protein sequence ID" value="EMF42660.1"/>
    <property type="molecule type" value="Genomic_DNA"/>
</dbReference>
<proteinExistence type="predicted"/>
<reference evidence="1 2" key="1">
    <citation type="submission" date="2013-01" db="EMBL/GenBank/DDBJ databases">
        <authorList>
            <person name="Harkins D.M."/>
            <person name="Durkin A.S."/>
            <person name="Brinkac L.M."/>
            <person name="Haft D.H."/>
            <person name="Selengut J.D."/>
            <person name="Sanka R."/>
            <person name="DePew J."/>
            <person name="Purushe J."/>
            <person name="Hartskeerl R.A."/>
            <person name="Ahmed A."/>
            <person name="van der Linden H."/>
            <person name="Goris M.G.A."/>
            <person name="Vinetz J.M."/>
            <person name="Sutton G.G."/>
            <person name="Nierman W.C."/>
            <person name="Fouts D.E."/>
        </authorList>
    </citation>
    <scope>NUCLEOTIDE SEQUENCE [LARGE SCALE GENOMIC DNA]</scope>
    <source>
        <strain evidence="1 2">TE 1992</strain>
    </source>
</reference>